<sequence length="165" mass="18950">MIKLKINLVAFFMFCSIYGFSQNSDPQEQKRLAELDAFWTEVSRTIAEGDFEAYAETFDEKATLVSGIGEKAYPIATALAGWKKEFDDTKAGQRTSSVAFRFNRRLGDPTTAYESGIFYYSFEQNGEQNGYYIHFDGLLIKDGTWKMMLEYQKSRASKLEWDALK</sequence>
<feature type="chain" id="PRO_5004451789" description="SnoaL-like domain-containing protein" evidence="1">
    <location>
        <begin position="22"/>
        <end position="165"/>
    </location>
</feature>
<dbReference type="InterPro" id="IPR032710">
    <property type="entry name" value="NTF2-like_dom_sf"/>
</dbReference>
<comment type="caution">
    <text evidence="2">The sequence shown here is derived from an EMBL/GenBank/DDBJ whole genome shotgun (WGS) entry which is preliminary data.</text>
</comment>
<evidence type="ECO:0008006" key="4">
    <source>
        <dbReference type="Google" id="ProtNLM"/>
    </source>
</evidence>
<evidence type="ECO:0000256" key="1">
    <source>
        <dbReference type="SAM" id="SignalP"/>
    </source>
</evidence>
<gene>
    <name evidence="2" type="ORF">ADIS_1954</name>
</gene>
<evidence type="ECO:0000313" key="2">
    <source>
        <dbReference type="EMBL" id="EON77551.1"/>
    </source>
</evidence>
<keyword evidence="1" id="KW-0732">Signal</keyword>
<dbReference type="EMBL" id="AQHR01000051">
    <property type="protein sequence ID" value="EON77551.1"/>
    <property type="molecule type" value="Genomic_DNA"/>
</dbReference>
<organism evidence="2 3">
    <name type="scientific">Lunatimonas lonarensis</name>
    <dbReference type="NCBI Taxonomy" id="1232681"/>
    <lineage>
        <taxon>Bacteria</taxon>
        <taxon>Pseudomonadati</taxon>
        <taxon>Bacteroidota</taxon>
        <taxon>Cytophagia</taxon>
        <taxon>Cytophagales</taxon>
        <taxon>Cyclobacteriaceae</taxon>
    </lineage>
</organism>
<dbReference type="Gene3D" id="3.10.450.50">
    <property type="match status" value="1"/>
</dbReference>
<dbReference type="RefSeq" id="WP_010854092.1">
    <property type="nucleotide sequence ID" value="NZ_AQHR01000051.1"/>
</dbReference>
<reference evidence="2 3" key="1">
    <citation type="submission" date="2013-02" db="EMBL/GenBank/DDBJ databases">
        <title>A novel strain isolated from Lonar lake, Maharashtra, India.</title>
        <authorList>
            <person name="Singh A."/>
        </authorList>
    </citation>
    <scope>NUCLEOTIDE SEQUENCE [LARGE SCALE GENOMIC DNA]</scope>
    <source>
        <strain evidence="2 3">AK24</strain>
    </source>
</reference>
<feature type="signal peptide" evidence="1">
    <location>
        <begin position="1"/>
        <end position="21"/>
    </location>
</feature>
<accession>R7ZTT4</accession>
<dbReference type="Proteomes" id="UP000013909">
    <property type="component" value="Unassembled WGS sequence"/>
</dbReference>
<dbReference type="OrthoDB" id="838356at2"/>
<proteinExistence type="predicted"/>
<protein>
    <recommendedName>
        <fullName evidence="4">SnoaL-like domain-containing protein</fullName>
    </recommendedName>
</protein>
<evidence type="ECO:0000313" key="3">
    <source>
        <dbReference type="Proteomes" id="UP000013909"/>
    </source>
</evidence>
<name>R7ZTT4_9BACT</name>
<dbReference type="SUPFAM" id="SSF54427">
    <property type="entry name" value="NTF2-like"/>
    <property type="match status" value="1"/>
</dbReference>
<keyword evidence="3" id="KW-1185">Reference proteome</keyword>
<dbReference type="STRING" id="1232681.ADIS_1954"/>
<dbReference type="AlphaFoldDB" id="R7ZTT4"/>